<feature type="transmembrane region" description="Helical" evidence="9">
    <location>
        <begin position="31"/>
        <end position="52"/>
    </location>
</feature>
<keyword evidence="5 9" id="KW-1133">Transmembrane helix</keyword>
<feature type="transmembrane region" description="Helical" evidence="9">
    <location>
        <begin position="86"/>
        <end position="105"/>
    </location>
</feature>
<keyword evidence="3" id="KW-1003">Cell membrane</keyword>
<evidence type="ECO:0000256" key="6">
    <source>
        <dbReference type="ARBA" id="ARBA00023136"/>
    </source>
</evidence>
<dbReference type="GO" id="GO:0015297">
    <property type="term" value="F:antiporter activity"/>
    <property type="evidence" value="ECO:0007669"/>
    <property type="project" value="TreeGrafter"/>
</dbReference>
<evidence type="ECO:0000256" key="2">
    <source>
        <dbReference type="ARBA" id="ARBA00022448"/>
    </source>
</evidence>
<dbReference type="Pfam" id="PF00893">
    <property type="entry name" value="Multi_Drug_Res"/>
    <property type="match status" value="1"/>
</dbReference>
<name>A0A2T5BVD6_9RHOB</name>
<evidence type="ECO:0000256" key="1">
    <source>
        <dbReference type="ARBA" id="ARBA00004651"/>
    </source>
</evidence>
<protein>
    <submittedName>
        <fullName evidence="10">Small multidrug resistance pump</fullName>
    </submittedName>
</protein>
<dbReference type="GO" id="GO:1990961">
    <property type="term" value="P:xenobiotic detoxification by transmembrane export across the plasma membrane"/>
    <property type="evidence" value="ECO:0007669"/>
    <property type="project" value="UniProtKB-ARBA"/>
</dbReference>
<evidence type="ECO:0000256" key="4">
    <source>
        <dbReference type="ARBA" id="ARBA00022692"/>
    </source>
</evidence>
<comment type="similarity">
    <text evidence="7 8">Belongs to the drug/metabolite transporter (DMT) superfamily. Small multidrug resistance (SMR) (TC 2.A.7.1) family.</text>
</comment>
<gene>
    <name evidence="10" type="ORF">C8N32_10221</name>
</gene>
<accession>A0A2T5BVD6</accession>
<keyword evidence="4 8" id="KW-0812">Transmembrane</keyword>
<dbReference type="SUPFAM" id="SSF103481">
    <property type="entry name" value="Multidrug resistance efflux transporter EmrE"/>
    <property type="match status" value="1"/>
</dbReference>
<dbReference type="Proteomes" id="UP000243859">
    <property type="component" value="Unassembled WGS sequence"/>
</dbReference>
<dbReference type="OrthoDB" id="9808638at2"/>
<keyword evidence="2" id="KW-0813">Transport</keyword>
<reference evidence="10 11" key="1">
    <citation type="submission" date="2018-04" db="EMBL/GenBank/DDBJ databases">
        <title>Genomic Encyclopedia of Archaeal and Bacterial Type Strains, Phase II (KMG-II): from individual species to whole genera.</title>
        <authorList>
            <person name="Goeker M."/>
        </authorList>
    </citation>
    <scope>NUCLEOTIDE SEQUENCE [LARGE SCALE GENOMIC DNA]</scope>
    <source>
        <strain evidence="10 11">DSM 18064</strain>
    </source>
</reference>
<dbReference type="FunFam" id="1.10.3730.20:FF:000001">
    <property type="entry name" value="Quaternary ammonium compound resistance transporter SugE"/>
    <property type="match status" value="1"/>
</dbReference>
<dbReference type="InterPro" id="IPR000390">
    <property type="entry name" value="Small_drug/metabolite_transptr"/>
</dbReference>
<evidence type="ECO:0000313" key="10">
    <source>
        <dbReference type="EMBL" id="PTN03500.1"/>
    </source>
</evidence>
<dbReference type="InterPro" id="IPR045324">
    <property type="entry name" value="Small_multidrug_res"/>
</dbReference>
<keyword evidence="11" id="KW-1185">Reference proteome</keyword>
<dbReference type="EMBL" id="QAAA01000002">
    <property type="protein sequence ID" value="PTN03500.1"/>
    <property type="molecule type" value="Genomic_DNA"/>
</dbReference>
<evidence type="ECO:0000256" key="5">
    <source>
        <dbReference type="ARBA" id="ARBA00022989"/>
    </source>
</evidence>
<comment type="subcellular location">
    <subcellularLocation>
        <location evidence="1 8">Cell membrane</location>
        <topology evidence="1 8">Multi-pass membrane protein</topology>
    </subcellularLocation>
</comment>
<dbReference type="Gene3D" id="1.10.3730.20">
    <property type="match status" value="1"/>
</dbReference>
<dbReference type="InterPro" id="IPR037185">
    <property type="entry name" value="EmrE-like"/>
</dbReference>
<sequence length="111" mass="12069">MPKQYVFLLLAVMTETAATSALQASQQFTRLIPSAIVVLGYALSFYLLSLTLKYMPLGIVYAMWSGLGVVFIALIGWLAFNQRIDIPAIVGMGLIVAGIVVINLFSETAMH</sequence>
<keyword evidence="6 9" id="KW-0472">Membrane</keyword>
<dbReference type="GO" id="GO:0015199">
    <property type="term" value="F:amino-acid betaine transmembrane transporter activity"/>
    <property type="evidence" value="ECO:0007669"/>
    <property type="project" value="TreeGrafter"/>
</dbReference>
<feature type="transmembrane region" description="Helical" evidence="9">
    <location>
        <begin position="59"/>
        <end position="80"/>
    </location>
</feature>
<evidence type="ECO:0000256" key="8">
    <source>
        <dbReference type="RuleBase" id="RU003942"/>
    </source>
</evidence>
<dbReference type="RefSeq" id="WP_107890793.1">
    <property type="nucleotide sequence ID" value="NZ_NHSI01000055.1"/>
</dbReference>
<evidence type="ECO:0000256" key="9">
    <source>
        <dbReference type="SAM" id="Phobius"/>
    </source>
</evidence>
<dbReference type="PANTHER" id="PTHR30561">
    <property type="entry name" value="SMR FAMILY PROTON-DEPENDENT DRUG EFFLUX TRANSPORTER SUGE"/>
    <property type="match status" value="1"/>
</dbReference>
<dbReference type="AlphaFoldDB" id="A0A2T5BVD6"/>
<dbReference type="PANTHER" id="PTHR30561:SF1">
    <property type="entry name" value="MULTIDRUG TRANSPORTER EMRE"/>
    <property type="match status" value="1"/>
</dbReference>
<evidence type="ECO:0000256" key="7">
    <source>
        <dbReference type="ARBA" id="ARBA00038032"/>
    </source>
</evidence>
<dbReference type="GO" id="GO:0005886">
    <property type="term" value="C:plasma membrane"/>
    <property type="evidence" value="ECO:0007669"/>
    <property type="project" value="UniProtKB-SubCell"/>
</dbReference>
<proteinExistence type="inferred from homology"/>
<dbReference type="GO" id="GO:0015220">
    <property type="term" value="F:choline transmembrane transporter activity"/>
    <property type="evidence" value="ECO:0007669"/>
    <property type="project" value="TreeGrafter"/>
</dbReference>
<evidence type="ECO:0000313" key="11">
    <source>
        <dbReference type="Proteomes" id="UP000243859"/>
    </source>
</evidence>
<organism evidence="10 11">
    <name type="scientific">Rhodovulum imhoffii</name>
    <dbReference type="NCBI Taxonomy" id="365340"/>
    <lineage>
        <taxon>Bacteria</taxon>
        <taxon>Pseudomonadati</taxon>
        <taxon>Pseudomonadota</taxon>
        <taxon>Alphaproteobacteria</taxon>
        <taxon>Rhodobacterales</taxon>
        <taxon>Paracoccaceae</taxon>
        <taxon>Rhodovulum</taxon>
    </lineage>
</organism>
<dbReference type="GO" id="GO:0031460">
    <property type="term" value="P:glycine betaine transport"/>
    <property type="evidence" value="ECO:0007669"/>
    <property type="project" value="TreeGrafter"/>
</dbReference>
<comment type="caution">
    <text evidence="10">The sequence shown here is derived from an EMBL/GenBank/DDBJ whole genome shotgun (WGS) entry which is preliminary data.</text>
</comment>
<evidence type="ECO:0000256" key="3">
    <source>
        <dbReference type="ARBA" id="ARBA00022475"/>
    </source>
</evidence>